<comment type="similarity">
    <text evidence="1">Belongs to the phD/YefM antitoxin family.</text>
</comment>
<keyword evidence="3" id="KW-1185">Reference proteome</keyword>
<evidence type="ECO:0000313" key="3">
    <source>
        <dbReference type="Proteomes" id="UP001431429"/>
    </source>
</evidence>
<evidence type="ECO:0000256" key="1">
    <source>
        <dbReference type="ARBA" id="ARBA00009981"/>
    </source>
</evidence>
<name>A0ABT0UKA4_9ACTN</name>
<organism evidence="2 3">
    <name type="scientific">Streptomyces albipurpureus</name>
    <dbReference type="NCBI Taxonomy" id="2897419"/>
    <lineage>
        <taxon>Bacteria</taxon>
        <taxon>Bacillati</taxon>
        <taxon>Actinomycetota</taxon>
        <taxon>Actinomycetes</taxon>
        <taxon>Kitasatosporales</taxon>
        <taxon>Streptomycetaceae</taxon>
        <taxon>Streptomyces</taxon>
    </lineage>
</organism>
<dbReference type="Gene3D" id="3.40.1620.10">
    <property type="entry name" value="YefM-like domain"/>
    <property type="match status" value="1"/>
</dbReference>
<dbReference type="RefSeq" id="WP_250918172.1">
    <property type="nucleotide sequence ID" value="NZ_JAMQAW010000006.1"/>
</dbReference>
<protein>
    <submittedName>
        <fullName evidence="2">Type II toxin-antitoxin system Phd/YefM family antitoxin</fullName>
    </submittedName>
</protein>
<proteinExistence type="inferred from homology"/>
<dbReference type="NCBIfam" id="TIGR01552">
    <property type="entry name" value="phd_fam"/>
    <property type="match status" value="1"/>
</dbReference>
<dbReference type="SUPFAM" id="SSF143120">
    <property type="entry name" value="YefM-like"/>
    <property type="match status" value="1"/>
</dbReference>
<comment type="caution">
    <text evidence="2">The sequence shown here is derived from an EMBL/GenBank/DDBJ whole genome shotgun (WGS) entry which is preliminary data.</text>
</comment>
<dbReference type="Proteomes" id="UP001431429">
    <property type="component" value="Unassembled WGS sequence"/>
</dbReference>
<accession>A0ABT0UKA4</accession>
<dbReference type="EMBL" id="JAMQAW010000006">
    <property type="protein sequence ID" value="MCM2387818.1"/>
    <property type="molecule type" value="Genomic_DNA"/>
</dbReference>
<gene>
    <name evidence="2" type="ORF">NBG84_05745</name>
</gene>
<evidence type="ECO:0000313" key="2">
    <source>
        <dbReference type="EMBL" id="MCM2387818.1"/>
    </source>
</evidence>
<reference evidence="2" key="1">
    <citation type="submission" date="2022-06" db="EMBL/GenBank/DDBJ databases">
        <title>Genome public.</title>
        <authorList>
            <person name="Sun Q."/>
        </authorList>
    </citation>
    <scope>NUCLEOTIDE SEQUENCE</scope>
    <source>
        <strain evidence="2">CWNU-1</strain>
    </source>
</reference>
<sequence>MELLDQLSEMTNTPARDAAGSLDELLTRVRETGIPTTLTEGDTPVAVLMSWDVFEELESATAGLRHANHRLQGCRFGPIKPTQGTDCGCRTAEEMDAELAQEGL</sequence>
<dbReference type="InterPro" id="IPR036165">
    <property type="entry name" value="YefM-like_sf"/>
</dbReference>